<evidence type="ECO:0000313" key="2">
    <source>
        <dbReference type="EMBL" id="OSS52106.1"/>
    </source>
</evidence>
<dbReference type="AlphaFoldDB" id="A0A1Y2M7M9"/>
<proteinExistence type="predicted"/>
<reference evidence="2 3" key="1">
    <citation type="journal article" date="2017" name="Genome Announc.">
        <title>Genome sequence of the saprophytic ascomycete Epicoccum nigrum ICMP 19927 strain isolated from New Zealand.</title>
        <authorList>
            <person name="Fokin M."/>
            <person name="Fleetwood D."/>
            <person name="Weir B.S."/>
            <person name="Villas-Boas S.G."/>
        </authorList>
    </citation>
    <scope>NUCLEOTIDE SEQUENCE [LARGE SCALE GENOMIC DNA]</scope>
    <source>
        <strain evidence="2 3">ICMP 19927</strain>
    </source>
</reference>
<dbReference type="OMA" id="AKIAKPW"/>
<dbReference type="EMBL" id="KZ107840">
    <property type="protein sequence ID" value="OSS52106.1"/>
    <property type="molecule type" value="Genomic_DNA"/>
</dbReference>
<dbReference type="InParanoid" id="A0A1Y2M7M9"/>
<gene>
    <name evidence="2" type="ORF">B5807_03388</name>
</gene>
<organism evidence="2 3">
    <name type="scientific">Epicoccum nigrum</name>
    <name type="common">Soil fungus</name>
    <name type="synonym">Epicoccum purpurascens</name>
    <dbReference type="NCBI Taxonomy" id="105696"/>
    <lineage>
        <taxon>Eukaryota</taxon>
        <taxon>Fungi</taxon>
        <taxon>Dikarya</taxon>
        <taxon>Ascomycota</taxon>
        <taxon>Pezizomycotina</taxon>
        <taxon>Dothideomycetes</taxon>
        <taxon>Pleosporomycetidae</taxon>
        <taxon>Pleosporales</taxon>
        <taxon>Pleosporineae</taxon>
        <taxon>Didymellaceae</taxon>
        <taxon>Epicoccum</taxon>
    </lineage>
</organism>
<evidence type="ECO:0000259" key="1">
    <source>
        <dbReference type="Pfam" id="PF09414"/>
    </source>
</evidence>
<evidence type="ECO:0000313" key="3">
    <source>
        <dbReference type="Proteomes" id="UP000193240"/>
    </source>
</evidence>
<dbReference type="InterPro" id="IPR021122">
    <property type="entry name" value="RNA_ligase_dom_REL/Rnl2"/>
</dbReference>
<keyword evidence="3" id="KW-1185">Reference proteome</keyword>
<protein>
    <recommendedName>
        <fullName evidence="1">RNA ligase domain-containing protein</fullName>
    </recommendedName>
</protein>
<dbReference type="Pfam" id="PF09414">
    <property type="entry name" value="RNA_ligase"/>
    <property type="match status" value="1"/>
</dbReference>
<dbReference type="SUPFAM" id="SSF56091">
    <property type="entry name" value="DNA ligase/mRNA capping enzyme, catalytic domain"/>
    <property type="match status" value="1"/>
</dbReference>
<name>A0A1Y2M7M9_EPING</name>
<feature type="domain" description="RNA ligase" evidence="1">
    <location>
        <begin position="39"/>
        <end position="237"/>
    </location>
</feature>
<sequence>MSSASTPTLYPKITQHVAEVVKVLKKLEGDSNHLEPIPIIGSIKLHGTHADVLVYNDDKIVLQSKNVSNITKANDNHGFAAAMADRTSAILEMRNQYVVRWKNLNPNTPLEVQYPVLIAGEWIGANIQKHVAISQLSPRFVIVSVSINNSWVSDTQYADIEAPSACVYNISRGGVFGATLTPDDIAHTIAEIEPRAEEAASSCPFAASFGISGEGEGIVWKPVPPRLNSNPALWFKTKGGRFKPTFAPAPKTVPVDLQEKRDAADAVAEIWCSQERLQQGWGFLKEVGAKRDMRGLGRYLKWVQSDILTEERGYIEDHGVDEGALRISVAKIARAWYISRVGEE</sequence>
<dbReference type="Proteomes" id="UP000193240">
    <property type="component" value="Unassembled WGS sequence"/>
</dbReference>
<accession>A0A1Y2M7M9</accession>